<keyword evidence="2" id="KW-0325">Glycoprotein</keyword>
<dbReference type="Proteomes" id="UP001162164">
    <property type="component" value="Unassembled WGS sequence"/>
</dbReference>
<dbReference type="PANTHER" id="PTHR13234:SF68">
    <property type="entry name" value="GH19763P"/>
    <property type="match status" value="1"/>
</dbReference>
<sequence>LNIHILFESLCPDSQAFIKEQLYPYWNDLAPYINLKLVPFWKKYEGGTKFVCQHGPQECKGNRILSCALKSLPSQKGQVEYVNCFMETFKRERNNPEDFGQVCALQYGLDISQVIRCYNNEEGTIAQLKAQEETTKILPKFIPTILYNG</sequence>
<proteinExistence type="inferred from homology"/>
<comment type="caution">
    <text evidence="3">The sequence shown here is derived from an EMBL/GenBank/DDBJ whole genome shotgun (WGS) entry which is preliminary data.</text>
</comment>
<dbReference type="PANTHER" id="PTHR13234">
    <property type="entry name" value="GAMMA-INTERFERON INDUCIBLE LYSOSOMAL THIOL REDUCTASE GILT"/>
    <property type="match status" value="1"/>
</dbReference>
<feature type="non-terminal residue" evidence="3">
    <location>
        <position position="1"/>
    </location>
</feature>
<protein>
    <submittedName>
        <fullName evidence="3">Uncharacterized protein</fullName>
    </submittedName>
</protein>
<dbReference type="InterPro" id="IPR004911">
    <property type="entry name" value="Interferon-induced_GILT"/>
</dbReference>
<evidence type="ECO:0000256" key="2">
    <source>
        <dbReference type="ARBA" id="ARBA00023180"/>
    </source>
</evidence>
<name>A0ABQ9JH13_9CUCU</name>
<keyword evidence="4" id="KW-1185">Reference proteome</keyword>
<feature type="non-terminal residue" evidence="3">
    <location>
        <position position="149"/>
    </location>
</feature>
<reference evidence="3" key="1">
    <citation type="journal article" date="2023" name="Insect Mol. Biol.">
        <title>Genome sequencing provides insights into the evolution of gene families encoding plant cell wall-degrading enzymes in longhorned beetles.</title>
        <authorList>
            <person name="Shin N.R."/>
            <person name="Okamura Y."/>
            <person name="Kirsch R."/>
            <person name="Pauchet Y."/>
        </authorList>
    </citation>
    <scope>NUCLEOTIDE SEQUENCE</scope>
    <source>
        <strain evidence="3">MMC_N1</strain>
    </source>
</reference>
<dbReference type="EMBL" id="JAPWTJ010000619">
    <property type="protein sequence ID" value="KAJ8976835.1"/>
    <property type="molecule type" value="Genomic_DNA"/>
</dbReference>
<evidence type="ECO:0000256" key="1">
    <source>
        <dbReference type="ARBA" id="ARBA00005679"/>
    </source>
</evidence>
<organism evidence="3 4">
    <name type="scientific">Molorchus minor</name>
    <dbReference type="NCBI Taxonomy" id="1323400"/>
    <lineage>
        <taxon>Eukaryota</taxon>
        <taxon>Metazoa</taxon>
        <taxon>Ecdysozoa</taxon>
        <taxon>Arthropoda</taxon>
        <taxon>Hexapoda</taxon>
        <taxon>Insecta</taxon>
        <taxon>Pterygota</taxon>
        <taxon>Neoptera</taxon>
        <taxon>Endopterygota</taxon>
        <taxon>Coleoptera</taxon>
        <taxon>Polyphaga</taxon>
        <taxon>Cucujiformia</taxon>
        <taxon>Chrysomeloidea</taxon>
        <taxon>Cerambycidae</taxon>
        <taxon>Lamiinae</taxon>
        <taxon>Monochamini</taxon>
        <taxon>Molorchus</taxon>
    </lineage>
</organism>
<gene>
    <name evidence="3" type="ORF">NQ317_011831</name>
</gene>
<dbReference type="Pfam" id="PF03227">
    <property type="entry name" value="GILT"/>
    <property type="match status" value="1"/>
</dbReference>
<evidence type="ECO:0000313" key="4">
    <source>
        <dbReference type="Proteomes" id="UP001162164"/>
    </source>
</evidence>
<accession>A0ABQ9JH13</accession>
<comment type="similarity">
    <text evidence="1">Belongs to the GILT family.</text>
</comment>
<evidence type="ECO:0000313" key="3">
    <source>
        <dbReference type="EMBL" id="KAJ8976835.1"/>
    </source>
</evidence>